<name>A0AAE1Y7Y2_9LAMI</name>
<keyword evidence="3" id="KW-1185">Reference proteome</keyword>
<evidence type="ECO:0000313" key="3">
    <source>
        <dbReference type="Proteomes" id="UP001293254"/>
    </source>
</evidence>
<reference evidence="2" key="1">
    <citation type="submission" date="2020-06" db="EMBL/GenBank/DDBJ databases">
        <authorList>
            <person name="Li T."/>
            <person name="Hu X."/>
            <person name="Zhang T."/>
            <person name="Song X."/>
            <person name="Zhang H."/>
            <person name="Dai N."/>
            <person name="Sheng W."/>
            <person name="Hou X."/>
            <person name="Wei L."/>
        </authorList>
    </citation>
    <scope>NUCLEOTIDE SEQUENCE</scope>
    <source>
        <strain evidence="2">3651</strain>
        <tissue evidence="2">Leaf</tissue>
    </source>
</reference>
<sequence>MSTSGSRVRACFVGMGRESSDREVAGAEGGVVGDGLCVREAEAEDVRLFVGLGMGRLRFIGLRRLPRNPSNMSIPRRLDPPSISRLGKEGERKRGPEIPVFVDGGGRGDHGFGRVND</sequence>
<accession>A0AAE1Y7Y2</accession>
<dbReference type="Proteomes" id="UP001293254">
    <property type="component" value="Unassembled WGS sequence"/>
</dbReference>
<reference evidence="2" key="2">
    <citation type="journal article" date="2024" name="Plant">
        <title>Genomic evolution and insights into agronomic trait innovations of Sesamum species.</title>
        <authorList>
            <person name="Miao H."/>
            <person name="Wang L."/>
            <person name="Qu L."/>
            <person name="Liu H."/>
            <person name="Sun Y."/>
            <person name="Le M."/>
            <person name="Wang Q."/>
            <person name="Wei S."/>
            <person name="Zheng Y."/>
            <person name="Lin W."/>
            <person name="Duan Y."/>
            <person name="Cao H."/>
            <person name="Xiong S."/>
            <person name="Wang X."/>
            <person name="Wei L."/>
            <person name="Li C."/>
            <person name="Ma Q."/>
            <person name="Ju M."/>
            <person name="Zhao R."/>
            <person name="Li G."/>
            <person name="Mu C."/>
            <person name="Tian Q."/>
            <person name="Mei H."/>
            <person name="Zhang T."/>
            <person name="Gao T."/>
            <person name="Zhang H."/>
        </authorList>
    </citation>
    <scope>NUCLEOTIDE SEQUENCE</scope>
    <source>
        <strain evidence="2">3651</strain>
    </source>
</reference>
<protein>
    <submittedName>
        <fullName evidence="2">Uncharacterized protein</fullName>
    </submittedName>
</protein>
<organism evidence="2 3">
    <name type="scientific">Sesamum alatum</name>
    <dbReference type="NCBI Taxonomy" id="300844"/>
    <lineage>
        <taxon>Eukaryota</taxon>
        <taxon>Viridiplantae</taxon>
        <taxon>Streptophyta</taxon>
        <taxon>Embryophyta</taxon>
        <taxon>Tracheophyta</taxon>
        <taxon>Spermatophyta</taxon>
        <taxon>Magnoliopsida</taxon>
        <taxon>eudicotyledons</taxon>
        <taxon>Gunneridae</taxon>
        <taxon>Pentapetalae</taxon>
        <taxon>asterids</taxon>
        <taxon>lamiids</taxon>
        <taxon>Lamiales</taxon>
        <taxon>Pedaliaceae</taxon>
        <taxon>Sesamum</taxon>
    </lineage>
</organism>
<dbReference type="EMBL" id="JACGWO010000006">
    <property type="protein sequence ID" value="KAK4425152.1"/>
    <property type="molecule type" value="Genomic_DNA"/>
</dbReference>
<proteinExistence type="predicted"/>
<gene>
    <name evidence="2" type="ORF">Salat_1709100</name>
</gene>
<evidence type="ECO:0000256" key="1">
    <source>
        <dbReference type="SAM" id="MobiDB-lite"/>
    </source>
</evidence>
<feature type="region of interest" description="Disordered" evidence="1">
    <location>
        <begin position="69"/>
        <end position="117"/>
    </location>
</feature>
<dbReference type="AlphaFoldDB" id="A0AAE1Y7Y2"/>
<feature type="compositionally biased region" description="Basic and acidic residues" evidence="1">
    <location>
        <begin position="86"/>
        <end position="96"/>
    </location>
</feature>
<comment type="caution">
    <text evidence="2">The sequence shown here is derived from an EMBL/GenBank/DDBJ whole genome shotgun (WGS) entry which is preliminary data.</text>
</comment>
<evidence type="ECO:0000313" key="2">
    <source>
        <dbReference type="EMBL" id="KAK4425152.1"/>
    </source>
</evidence>
<feature type="compositionally biased region" description="Basic and acidic residues" evidence="1">
    <location>
        <begin position="106"/>
        <end position="117"/>
    </location>
</feature>